<dbReference type="Pfam" id="PF18545">
    <property type="entry name" value="HalOD1"/>
    <property type="match status" value="1"/>
</dbReference>
<proteinExistence type="predicted"/>
<evidence type="ECO:0000256" key="1">
    <source>
        <dbReference type="SAM" id="MobiDB-lite"/>
    </source>
</evidence>
<dbReference type="InterPro" id="IPR040624">
    <property type="entry name" value="HalOD1"/>
</dbReference>
<evidence type="ECO:0000259" key="2">
    <source>
        <dbReference type="Pfam" id="PF18545"/>
    </source>
</evidence>
<dbReference type="AlphaFoldDB" id="A0A1I0M7K9"/>
<dbReference type="OrthoDB" id="271604at2157"/>
<dbReference type="Proteomes" id="UP000183275">
    <property type="component" value="Unassembled WGS sequence"/>
</dbReference>
<evidence type="ECO:0000313" key="4">
    <source>
        <dbReference type="Proteomes" id="UP000183275"/>
    </source>
</evidence>
<protein>
    <recommendedName>
        <fullName evidence="2">Halobacterial output domain-containing protein</fullName>
    </recommendedName>
</protein>
<gene>
    <name evidence="3" type="ORF">SAMN05216285_0609</name>
</gene>
<keyword evidence="4" id="KW-1185">Reference proteome</keyword>
<name>A0A1I0M7K9_9EURY</name>
<organism evidence="3 4">
    <name type="scientific">Natrinema salifodinae</name>
    <dbReference type="NCBI Taxonomy" id="1202768"/>
    <lineage>
        <taxon>Archaea</taxon>
        <taxon>Methanobacteriati</taxon>
        <taxon>Methanobacteriota</taxon>
        <taxon>Stenosarchaea group</taxon>
        <taxon>Halobacteria</taxon>
        <taxon>Halobacteriales</taxon>
        <taxon>Natrialbaceae</taxon>
        <taxon>Natrinema</taxon>
    </lineage>
</organism>
<feature type="region of interest" description="Disordered" evidence="1">
    <location>
        <begin position="1"/>
        <end position="33"/>
    </location>
</feature>
<feature type="domain" description="Halobacterial output" evidence="2">
    <location>
        <begin position="33"/>
        <end position="105"/>
    </location>
</feature>
<feature type="compositionally biased region" description="Acidic residues" evidence="1">
    <location>
        <begin position="8"/>
        <end position="20"/>
    </location>
</feature>
<reference evidence="4" key="1">
    <citation type="submission" date="2016-10" db="EMBL/GenBank/DDBJ databases">
        <authorList>
            <person name="Varghese N."/>
        </authorList>
    </citation>
    <scope>NUCLEOTIDE SEQUENCE [LARGE SCALE GENOMIC DNA]</scope>
    <source>
        <strain evidence="4">CGMCC 1.12284</strain>
    </source>
</reference>
<sequence length="116" mass="12312">MTGPDRDPSDDDGNGDEDDDRSVLAERAYGGGTPPSIAAIYAITSALDTDPVDCTTDLGFTLYDYVDPEALDTLVTQDQRNGTVTVELSLDEYLVRVSDTGRVRVIGPADPTGPDS</sequence>
<dbReference type="RefSeq" id="WP_049989830.1">
    <property type="nucleotide sequence ID" value="NZ_FOIS01000001.1"/>
</dbReference>
<dbReference type="EMBL" id="FOIS01000001">
    <property type="protein sequence ID" value="SEV84465.1"/>
    <property type="molecule type" value="Genomic_DNA"/>
</dbReference>
<accession>A0A1I0M7K9</accession>
<dbReference type="eggNOG" id="arCOG08928">
    <property type="taxonomic scope" value="Archaea"/>
</dbReference>
<evidence type="ECO:0000313" key="3">
    <source>
        <dbReference type="EMBL" id="SEV84465.1"/>
    </source>
</evidence>